<accession>A0A2P5F3D0</accession>
<dbReference type="EMBL" id="JXTC01000067">
    <property type="protein sequence ID" value="PON92310.1"/>
    <property type="molecule type" value="Genomic_DNA"/>
</dbReference>
<keyword evidence="2" id="KW-1185">Reference proteome</keyword>
<comment type="caution">
    <text evidence="1">The sequence shown here is derived from an EMBL/GenBank/DDBJ whole genome shotgun (WGS) entry which is preliminary data.</text>
</comment>
<dbReference type="AlphaFoldDB" id="A0A2P5F3D0"/>
<dbReference type="Proteomes" id="UP000237000">
    <property type="component" value="Unassembled WGS sequence"/>
</dbReference>
<sequence>MMIFFRHPGDSKDPVSWRVDPVARSVGSQPLAAACPLSAEGRIRLHGGLTRFLLLEGDGSVIFHEVVPSLLAAATGEMKLSREPGSAGNMGYGIFGFGISITTWAPCKSQKKADSWIICHEPTNLNCLMAEVIKSPSYVLVNELIDIERLADKNTGRLREGSGWLAGRWHLYWKMMVQSFSIWWSVVGRSRWRIVVCFHPLAVCEERDEEAEANQVFETLRKIILKFGVVSHFVTSAGEVLHRNVHG</sequence>
<dbReference type="PROSITE" id="PS51257">
    <property type="entry name" value="PROKAR_LIPOPROTEIN"/>
    <property type="match status" value="1"/>
</dbReference>
<dbReference type="InParanoid" id="A0A2P5F3D0"/>
<evidence type="ECO:0000313" key="2">
    <source>
        <dbReference type="Proteomes" id="UP000237000"/>
    </source>
</evidence>
<protein>
    <submittedName>
        <fullName evidence="1">Uncharacterized protein</fullName>
    </submittedName>
</protein>
<dbReference type="OrthoDB" id="10541676at2759"/>
<gene>
    <name evidence="1" type="ORF">TorRG33x02_119390</name>
</gene>
<organism evidence="1 2">
    <name type="scientific">Trema orientale</name>
    <name type="common">Charcoal tree</name>
    <name type="synonym">Celtis orientalis</name>
    <dbReference type="NCBI Taxonomy" id="63057"/>
    <lineage>
        <taxon>Eukaryota</taxon>
        <taxon>Viridiplantae</taxon>
        <taxon>Streptophyta</taxon>
        <taxon>Embryophyta</taxon>
        <taxon>Tracheophyta</taxon>
        <taxon>Spermatophyta</taxon>
        <taxon>Magnoliopsida</taxon>
        <taxon>eudicotyledons</taxon>
        <taxon>Gunneridae</taxon>
        <taxon>Pentapetalae</taxon>
        <taxon>rosids</taxon>
        <taxon>fabids</taxon>
        <taxon>Rosales</taxon>
        <taxon>Cannabaceae</taxon>
        <taxon>Trema</taxon>
    </lineage>
</organism>
<reference evidence="2" key="1">
    <citation type="submission" date="2016-06" db="EMBL/GenBank/DDBJ databases">
        <title>Parallel loss of symbiosis genes in relatives of nitrogen-fixing non-legume Parasponia.</title>
        <authorList>
            <person name="Van Velzen R."/>
            <person name="Holmer R."/>
            <person name="Bu F."/>
            <person name="Rutten L."/>
            <person name="Van Zeijl A."/>
            <person name="Liu W."/>
            <person name="Santuari L."/>
            <person name="Cao Q."/>
            <person name="Sharma T."/>
            <person name="Shen D."/>
            <person name="Roswanjaya Y."/>
            <person name="Wardhani T."/>
            <person name="Kalhor M.S."/>
            <person name="Jansen J."/>
            <person name="Van den Hoogen J."/>
            <person name="Gungor B."/>
            <person name="Hartog M."/>
            <person name="Hontelez J."/>
            <person name="Verver J."/>
            <person name="Yang W.-C."/>
            <person name="Schijlen E."/>
            <person name="Repin R."/>
            <person name="Schilthuizen M."/>
            <person name="Schranz E."/>
            <person name="Heidstra R."/>
            <person name="Miyata K."/>
            <person name="Fedorova E."/>
            <person name="Kohlen W."/>
            <person name="Bisseling T."/>
            <person name="Smit S."/>
            <person name="Geurts R."/>
        </authorList>
    </citation>
    <scope>NUCLEOTIDE SEQUENCE [LARGE SCALE GENOMIC DNA]</scope>
    <source>
        <strain evidence="2">cv. RG33-2</strain>
    </source>
</reference>
<name>A0A2P5F3D0_TREOI</name>
<evidence type="ECO:0000313" key="1">
    <source>
        <dbReference type="EMBL" id="PON92310.1"/>
    </source>
</evidence>
<proteinExistence type="predicted"/>